<protein>
    <submittedName>
        <fullName evidence="2 3">Uncharacterized protein</fullName>
    </submittedName>
</protein>
<evidence type="ECO:0000313" key="4">
    <source>
        <dbReference type="Proteomes" id="UP000015101"/>
    </source>
</evidence>
<dbReference type="CTD" id="20203175"/>
<reference evidence="3" key="3">
    <citation type="submission" date="2015-06" db="UniProtKB">
        <authorList>
            <consortium name="EnsemblMetazoa"/>
        </authorList>
    </citation>
    <scope>IDENTIFICATION</scope>
</reference>
<feature type="compositionally biased region" description="Basic and acidic residues" evidence="1">
    <location>
        <begin position="60"/>
        <end position="69"/>
    </location>
</feature>
<accession>T1F2X6</accession>
<dbReference type="RefSeq" id="XP_009014395.1">
    <property type="nucleotide sequence ID" value="XM_009016147.1"/>
</dbReference>
<feature type="compositionally biased region" description="Low complexity" evidence="1">
    <location>
        <begin position="70"/>
        <end position="105"/>
    </location>
</feature>
<dbReference type="Proteomes" id="UP000015101">
    <property type="component" value="Unassembled WGS sequence"/>
</dbReference>
<dbReference type="KEGG" id="hro:HELRODRAFT_170337"/>
<feature type="compositionally biased region" description="Low complexity" evidence="1">
    <location>
        <begin position="21"/>
        <end position="44"/>
    </location>
</feature>
<keyword evidence="4" id="KW-1185">Reference proteome</keyword>
<sequence length="178" mass="19493">MKSFSNVDKENKIASVELLKSAKQSSSSSSSSPIPSSVIGIKKSPATKLTTTNVASKSDPFVKNEHNDPSIDNSINNNKSKIFNDSSFVSYENNSSNNNVKTNNSDGEKTKSPSSNHSSTKKKKKRFRPTEPQNSPHLTLPQKILVFLEDNRISGEDLDAISITIDTKNVINVSTRHV</sequence>
<reference evidence="2 4" key="2">
    <citation type="journal article" date="2013" name="Nature">
        <title>Insights into bilaterian evolution from three spiralian genomes.</title>
        <authorList>
            <person name="Simakov O."/>
            <person name="Marletaz F."/>
            <person name="Cho S.J."/>
            <person name="Edsinger-Gonzales E."/>
            <person name="Havlak P."/>
            <person name="Hellsten U."/>
            <person name="Kuo D.H."/>
            <person name="Larsson T."/>
            <person name="Lv J."/>
            <person name="Arendt D."/>
            <person name="Savage R."/>
            <person name="Osoegawa K."/>
            <person name="de Jong P."/>
            <person name="Grimwood J."/>
            <person name="Chapman J.A."/>
            <person name="Shapiro H."/>
            <person name="Aerts A."/>
            <person name="Otillar R.P."/>
            <person name="Terry A.Y."/>
            <person name="Boore J.L."/>
            <person name="Grigoriev I.V."/>
            <person name="Lindberg D.R."/>
            <person name="Seaver E.C."/>
            <person name="Weisblat D.A."/>
            <person name="Putnam N.H."/>
            <person name="Rokhsar D.S."/>
        </authorList>
    </citation>
    <scope>NUCLEOTIDE SEQUENCE</scope>
</reference>
<evidence type="ECO:0000256" key="1">
    <source>
        <dbReference type="SAM" id="MobiDB-lite"/>
    </source>
</evidence>
<dbReference type="HOGENOM" id="CLU_1512236_0_0_1"/>
<name>T1F2X6_HELRO</name>
<dbReference type="InParanoid" id="T1F2X6"/>
<dbReference type="EMBL" id="KB096183">
    <property type="protein sequence ID" value="ESO07784.1"/>
    <property type="molecule type" value="Genomic_DNA"/>
</dbReference>
<dbReference type="AlphaFoldDB" id="T1F2X6"/>
<dbReference type="EnsemblMetazoa" id="HelroT170337">
    <property type="protein sequence ID" value="HelroP170337"/>
    <property type="gene ID" value="HelroG170337"/>
</dbReference>
<feature type="compositionally biased region" description="Polar residues" evidence="1">
    <location>
        <begin position="47"/>
        <end position="56"/>
    </location>
</feature>
<dbReference type="EMBL" id="AMQM01003522">
    <property type="status" value="NOT_ANNOTATED_CDS"/>
    <property type="molecule type" value="Genomic_DNA"/>
</dbReference>
<evidence type="ECO:0000313" key="3">
    <source>
        <dbReference type="EnsemblMetazoa" id="HelroP170337"/>
    </source>
</evidence>
<reference evidence="4" key="1">
    <citation type="submission" date="2012-12" db="EMBL/GenBank/DDBJ databases">
        <authorList>
            <person name="Hellsten U."/>
            <person name="Grimwood J."/>
            <person name="Chapman J.A."/>
            <person name="Shapiro H."/>
            <person name="Aerts A."/>
            <person name="Otillar R.P."/>
            <person name="Terry A.Y."/>
            <person name="Boore J.L."/>
            <person name="Simakov O."/>
            <person name="Marletaz F."/>
            <person name="Cho S.-J."/>
            <person name="Edsinger-Gonzales E."/>
            <person name="Havlak P."/>
            <person name="Kuo D.-H."/>
            <person name="Larsson T."/>
            <person name="Lv J."/>
            <person name="Arendt D."/>
            <person name="Savage R."/>
            <person name="Osoegawa K."/>
            <person name="de Jong P."/>
            <person name="Lindberg D.R."/>
            <person name="Seaver E.C."/>
            <person name="Weisblat D.A."/>
            <person name="Putnam N.H."/>
            <person name="Grigoriev I.V."/>
            <person name="Rokhsar D.S."/>
        </authorList>
    </citation>
    <scope>NUCLEOTIDE SEQUENCE</scope>
</reference>
<proteinExistence type="predicted"/>
<organism evidence="3 4">
    <name type="scientific">Helobdella robusta</name>
    <name type="common">Californian leech</name>
    <dbReference type="NCBI Taxonomy" id="6412"/>
    <lineage>
        <taxon>Eukaryota</taxon>
        <taxon>Metazoa</taxon>
        <taxon>Spiralia</taxon>
        <taxon>Lophotrochozoa</taxon>
        <taxon>Annelida</taxon>
        <taxon>Clitellata</taxon>
        <taxon>Hirudinea</taxon>
        <taxon>Rhynchobdellida</taxon>
        <taxon>Glossiphoniidae</taxon>
        <taxon>Helobdella</taxon>
    </lineage>
</organism>
<feature type="region of interest" description="Disordered" evidence="1">
    <location>
        <begin position="20"/>
        <end position="138"/>
    </location>
</feature>
<evidence type="ECO:0000313" key="2">
    <source>
        <dbReference type="EMBL" id="ESO07784.1"/>
    </source>
</evidence>
<dbReference type="GeneID" id="20203175"/>
<gene>
    <name evidence="3" type="primary">20203175</name>
    <name evidence="2" type="ORF">HELRODRAFT_170337</name>
</gene>